<dbReference type="AlphaFoldDB" id="A0A561B2J3"/>
<gene>
    <name evidence="1" type="ORF">FB561_6970</name>
</gene>
<dbReference type="OrthoDB" id="3830080at2"/>
<dbReference type="Proteomes" id="UP000318380">
    <property type="component" value="Unassembled WGS sequence"/>
</dbReference>
<comment type="caution">
    <text evidence="1">The sequence shown here is derived from an EMBL/GenBank/DDBJ whole genome shotgun (WGS) entry which is preliminary data.</text>
</comment>
<evidence type="ECO:0000313" key="2">
    <source>
        <dbReference type="Proteomes" id="UP000318380"/>
    </source>
</evidence>
<evidence type="ECO:0000313" key="1">
    <source>
        <dbReference type="EMBL" id="TWD73085.1"/>
    </source>
</evidence>
<proteinExistence type="predicted"/>
<dbReference type="RefSeq" id="WP_145814294.1">
    <property type="nucleotide sequence ID" value="NZ_VIVK01000003.1"/>
</dbReference>
<keyword evidence="2" id="KW-1185">Reference proteome</keyword>
<protein>
    <submittedName>
        <fullName evidence="1">Uncharacterized protein</fullName>
    </submittedName>
</protein>
<name>A0A561B2J3_9ACTN</name>
<accession>A0A561B2J3</accession>
<sequence length="124" mass="12975">MSEYLVAPMEEPDWVVSAEELAAALRERWPLARVGLGAVEGSSMLLEALIPLQPAPRELGVALSGTGQAVTLEPADLEAAAEFAVWFAGTLLPGRGIHLIEPGSMRSVEIVAGVSADEVRAGLT</sequence>
<dbReference type="EMBL" id="VIVK01000003">
    <property type="protein sequence ID" value="TWD73085.1"/>
    <property type="molecule type" value="Genomic_DNA"/>
</dbReference>
<reference evidence="1 2" key="1">
    <citation type="submission" date="2019-06" db="EMBL/GenBank/DDBJ databases">
        <title>Sequencing the genomes of 1000 actinobacteria strains.</title>
        <authorList>
            <person name="Klenk H.-P."/>
        </authorList>
    </citation>
    <scope>NUCLEOTIDE SEQUENCE [LARGE SCALE GENOMIC DNA]</scope>
    <source>
        <strain evidence="1 2">DSM 24683</strain>
    </source>
</reference>
<organism evidence="1 2">
    <name type="scientific">Kribbella amoyensis</name>
    <dbReference type="NCBI Taxonomy" id="996641"/>
    <lineage>
        <taxon>Bacteria</taxon>
        <taxon>Bacillati</taxon>
        <taxon>Actinomycetota</taxon>
        <taxon>Actinomycetes</taxon>
        <taxon>Propionibacteriales</taxon>
        <taxon>Kribbellaceae</taxon>
        <taxon>Kribbella</taxon>
    </lineage>
</organism>